<feature type="transmembrane region" description="Helical" evidence="7">
    <location>
        <begin position="174"/>
        <end position="195"/>
    </location>
</feature>
<evidence type="ECO:0000256" key="4">
    <source>
        <dbReference type="ARBA" id="ARBA00022989"/>
    </source>
</evidence>
<evidence type="ECO:0000313" key="10">
    <source>
        <dbReference type="Proteomes" id="UP000020467"/>
    </source>
</evidence>
<dbReference type="EMBL" id="JARH01000341">
    <property type="protein sequence ID" value="EXF82120.1"/>
    <property type="molecule type" value="Genomic_DNA"/>
</dbReference>
<feature type="transmembrane region" description="Helical" evidence="7">
    <location>
        <begin position="86"/>
        <end position="105"/>
    </location>
</feature>
<dbReference type="Proteomes" id="UP000020467">
    <property type="component" value="Unassembled WGS sequence"/>
</dbReference>
<dbReference type="GO" id="GO:0022857">
    <property type="term" value="F:transmembrane transporter activity"/>
    <property type="evidence" value="ECO:0007669"/>
    <property type="project" value="InterPro"/>
</dbReference>
<comment type="caution">
    <text evidence="9">The sequence shown here is derived from an EMBL/GenBank/DDBJ whole genome shotgun (WGS) entry which is preliminary data.</text>
</comment>
<feature type="transmembrane region" description="Helical" evidence="7">
    <location>
        <begin position="499"/>
        <end position="518"/>
    </location>
</feature>
<dbReference type="PANTHER" id="PTHR23501:SF102">
    <property type="entry name" value="DRUG TRANSPORTER, PUTATIVE (AFU_ORTHOLOGUE AFUA_3G08530)-RELATED"/>
    <property type="match status" value="1"/>
</dbReference>
<evidence type="ECO:0000256" key="7">
    <source>
        <dbReference type="SAM" id="Phobius"/>
    </source>
</evidence>
<dbReference type="PROSITE" id="PS50850">
    <property type="entry name" value="MFS"/>
    <property type="match status" value="1"/>
</dbReference>
<feature type="transmembrane region" description="Helical" evidence="7">
    <location>
        <begin position="376"/>
        <end position="396"/>
    </location>
</feature>
<dbReference type="InterPro" id="IPR011701">
    <property type="entry name" value="MFS"/>
</dbReference>
<organism evidence="9 10">
    <name type="scientific">Colletotrichum fioriniae PJ7</name>
    <dbReference type="NCBI Taxonomy" id="1445577"/>
    <lineage>
        <taxon>Eukaryota</taxon>
        <taxon>Fungi</taxon>
        <taxon>Dikarya</taxon>
        <taxon>Ascomycota</taxon>
        <taxon>Pezizomycotina</taxon>
        <taxon>Sordariomycetes</taxon>
        <taxon>Hypocreomycetidae</taxon>
        <taxon>Glomerellales</taxon>
        <taxon>Glomerellaceae</taxon>
        <taxon>Colletotrichum</taxon>
        <taxon>Colletotrichum acutatum species complex</taxon>
    </lineage>
</organism>
<sequence length="531" mass="56767">MGDSSAAMSPEKPQETNSQQDDDTQSALDRVTTTASYVSPDMSPIRRRAVMCALCLTLLLSALDITIIATALPTIASTLQATASEYAWVGSAYTLSSTASTPVWAKMSDIFGRKPTIMTAAATFMAGSLIAALAGNIQVLIAGRTVQGLGGGGSLVLITIVIGDIFKLEDRAKYYGMTGIVYGIASAVGPVLGGVFTQTIGWRWCFFINLPFDGVALVVLFFTLKVETPKEPLIPGLQDLDWIGFLLIIGGTICFLYGLETGAGGVVPWSSALVICLILFGVLILALFVVWEACFAQNPVIPFRIFQKVTNIASFTLACIHSFVFISYDYFLPLYFQVVLGFQPITAGTMLFPLLIPLTVMTMLGGLFIRKTGNYIIPIFFGSALMTLGNGLFISFGVSMEWAKIVVFQMITGFGAGVLFQSPMISIQTHTQQKDMAAAMSAFSFVRSLFSSMSIVIGTVLLQHNLGGGELTTGKLGSEDGNDGSPGASKTSYVTALRVMWAFFTGVSGCMLLAAIFIKPKPEKSPQRDAS</sequence>
<feature type="compositionally biased region" description="Polar residues" evidence="6">
    <location>
        <begin position="15"/>
        <end position="28"/>
    </location>
</feature>
<evidence type="ECO:0000259" key="8">
    <source>
        <dbReference type="PROSITE" id="PS50850"/>
    </source>
</evidence>
<dbReference type="GO" id="GO:0005886">
    <property type="term" value="C:plasma membrane"/>
    <property type="evidence" value="ECO:0007669"/>
    <property type="project" value="TreeGrafter"/>
</dbReference>
<keyword evidence="3 7" id="KW-0812">Transmembrane</keyword>
<keyword evidence="5 7" id="KW-0472">Membrane</keyword>
<feature type="transmembrane region" description="Helical" evidence="7">
    <location>
        <begin position="312"/>
        <end position="331"/>
    </location>
</feature>
<dbReference type="SUPFAM" id="SSF103473">
    <property type="entry name" value="MFS general substrate transporter"/>
    <property type="match status" value="2"/>
</dbReference>
<feature type="transmembrane region" description="Helical" evidence="7">
    <location>
        <begin position="201"/>
        <end position="222"/>
    </location>
</feature>
<dbReference type="OrthoDB" id="10021397at2759"/>
<reference evidence="9 10" key="1">
    <citation type="submission" date="2014-02" db="EMBL/GenBank/DDBJ databases">
        <title>The genome sequence of Colletotrichum fioriniae PJ7.</title>
        <authorList>
            <person name="Baroncelli R."/>
            <person name="Thon M.R."/>
        </authorList>
    </citation>
    <scope>NUCLEOTIDE SEQUENCE [LARGE SCALE GENOMIC DNA]</scope>
    <source>
        <strain evidence="9 10">PJ7</strain>
    </source>
</reference>
<evidence type="ECO:0000313" key="9">
    <source>
        <dbReference type="EMBL" id="EXF82120.1"/>
    </source>
</evidence>
<protein>
    <submittedName>
        <fullName evidence="9">Major facilitator superfamily transporter</fullName>
    </submittedName>
</protein>
<evidence type="ECO:0000256" key="3">
    <source>
        <dbReference type="ARBA" id="ARBA00022692"/>
    </source>
</evidence>
<comment type="similarity">
    <text evidence="2">Belongs to the major facilitator superfamily. TCR/Tet family.</text>
</comment>
<feature type="transmembrane region" description="Helical" evidence="7">
    <location>
        <begin position="117"/>
        <end position="135"/>
    </location>
</feature>
<feature type="domain" description="Major facilitator superfamily (MFS) profile" evidence="8">
    <location>
        <begin position="50"/>
        <end position="523"/>
    </location>
</feature>
<comment type="subcellular location">
    <subcellularLocation>
        <location evidence="1">Membrane</location>
        <topology evidence="1">Multi-pass membrane protein</topology>
    </subcellularLocation>
</comment>
<feature type="transmembrane region" description="Helical" evidence="7">
    <location>
        <begin position="242"/>
        <end position="259"/>
    </location>
</feature>
<feature type="region of interest" description="Disordered" evidence="6">
    <location>
        <begin position="1"/>
        <end position="28"/>
    </location>
</feature>
<keyword evidence="4 7" id="KW-1133">Transmembrane helix</keyword>
<dbReference type="HOGENOM" id="CLU_000960_22_0_1"/>
<dbReference type="KEGG" id="cfj:CFIO01_00634"/>
<dbReference type="InterPro" id="IPR036259">
    <property type="entry name" value="MFS_trans_sf"/>
</dbReference>
<dbReference type="eggNOG" id="KOG0254">
    <property type="taxonomic scope" value="Eukaryota"/>
</dbReference>
<dbReference type="AlphaFoldDB" id="A0A010R011"/>
<name>A0A010R011_9PEZI</name>
<dbReference type="Gene3D" id="1.20.1720.10">
    <property type="entry name" value="Multidrug resistance protein D"/>
    <property type="match status" value="1"/>
</dbReference>
<gene>
    <name evidence="9" type="ORF">CFIO01_00634</name>
</gene>
<proteinExistence type="inferred from homology"/>
<evidence type="ECO:0000256" key="6">
    <source>
        <dbReference type="SAM" id="MobiDB-lite"/>
    </source>
</evidence>
<feature type="transmembrane region" description="Helical" evidence="7">
    <location>
        <begin position="141"/>
        <end position="162"/>
    </location>
</feature>
<evidence type="ECO:0000256" key="2">
    <source>
        <dbReference type="ARBA" id="ARBA00007520"/>
    </source>
</evidence>
<dbReference type="PRINTS" id="PR01036">
    <property type="entry name" value="TCRTETB"/>
</dbReference>
<feature type="transmembrane region" description="Helical" evidence="7">
    <location>
        <begin position="271"/>
        <end position="291"/>
    </location>
</feature>
<accession>A0A010R011</accession>
<dbReference type="PANTHER" id="PTHR23501">
    <property type="entry name" value="MAJOR FACILITATOR SUPERFAMILY"/>
    <property type="match status" value="1"/>
</dbReference>
<dbReference type="Gene3D" id="1.20.1250.20">
    <property type="entry name" value="MFS general substrate transporter like domains"/>
    <property type="match status" value="1"/>
</dbReference>
<feature type="transmembrane region" description="Helical" evidence="7">
    <location>
        <begin position="49"/>
        <end position="74"/>
    </location>
</feature>
<dbReference type="CDD" id="cd17502">
    <property type="entry name" value="MFS_Azr1_MDR_like"/>
    <property type="match status" value="1"/>
</dbReference>
<dbReference type="InterPro" id="IPR020846">
    <property type="entry name" value="MFS_dom"/>
</dbReference>
<evidence type="ECO:0000256" key="1">
    <source>
        <dbReference type="ARBA" id="ARBA00004141"/>
    </source>
</evidence>
<feature type="transmembrane region" description="Helical" evidence="7">
    <location>
        <begin position="441"/>
        <end position="462"/>
    </location>
</feature>
<evidence type="ECO:0000256" key="5">
    <source>
        <dbReference type="ARBA" id="ARBA00023136"/>
    </source>
</evidence>
<dbReference type="Pfam" id="PF07690">
    <property type="entry name" value="MFS_1"/>
    <property type="match status" value="1"/>
</dbReference>
<feature type="transmembrane region" description="Helical" evidence="7">
    <location>
        <begin position="351"/>
        <end position="369"/>
    </location>
</feature>
<keyword evidence="10" id="KW-1185">Reference proteome</keyword>
<feature type="transmembrane region" description="Helical" evidence="7">
    <location>
        <begin position="402"/>
        <end position="420"/>
    </location>
</feature>